<name>A0A7C1ZPQ0_9GAMM</name>
<evidence type="ECO:0000256" key="4">
    <source>
        <dbReference type="ARBA" id="ARBA00022630"/>
    </source>
</evidence>
<dbReference type="Proteomes" id="UP000886384">
    <property type="component" value="Unassembled WGS sequence"/>
</dbReference>
<dbReference type="CDD" id="cd06195">
    <property type="entry name" value="FNR1"/>
    <property type="match status" value="1"/>
</dbReference>
<evidence type="ECO:0000256" key="8">
    <source>
        <dbReference type="ARBA" id="ARBA00023002"/>
    </source>
</evidence>
<dbReference type="InterPro" id="IPR051930">
    <property type="entry name" value="FNR_type-1"/>
</dbReference>
<comment type="cofactor">
    <cofactor evidence="1">
        <name>FAD</name>
        <dbReference type="ChEBI" id="CHEBI:57692"/>
    </cofactor>
</comment>
<reference evidence="11" key="1">
    <citation type="journal article" date="2020" name="mSystems">
        <title>Genome- and Community-Level Interaction Insights into Carbon Utilization and Element Cycling Functions of Hydrothermarchaeota in Hydrothermal Sediment.</title>
        <authorList>
            <person name="Zhou Z."/>
            <person name="Liu Y."/>
            <person name="Xu W."/>
            <person name="Pan J."/>
            <person name="Luo Z.H."/>
            <person name="Li M."/>
        </authorList>
    </citation>
    <scope>NUCLEOTIDE SEQUENCE [LARGE SCALE GENOMIC DNA]</scope>
    <source>
        <strain evidence="11">HyVt-380</strain>
    </source>
</reference>
<comment type="similarity">
    <text evidence="2">Belongs to the ferredoxin--NADP reductase type 1 family.</text>
</comment>
<proteinExistence type="inferred from homology"/>
<dbReference type="InterPro" id="IPR001433">
    <property type="entry name" value="OxRdtase_FAD/NAD-bd"/>
</dbReference>
<comment type="caution">
    <text evidence="11">The sequence shown here is derived from an EMBL/GenBank/DDBJ whole genome shotgun (WGS) entry which is preliminary data.</text>
</comment>
<organism evidence="11">
    <name type="scientific">Methylophaga aminisulfidivorans</name>
    <dbReference type="NCBI Taxonomy" id="230105"/>
    <lineage>
        <taxon>Bacteria</taxon>
        <taxon>Pseudomonadati</taxon>
        <taxon>Pseudomonadota</taxon>
        <taxon>Gammaproteobacteria</taxon>
        <taxon>Thiotrichales</taxon>
        <taxon>Piscirickettsiaceae</taxon>
        <taxon>Methylophaga</taxon>
    </lineage>
</organism>
<evidence type="ECO:0000256" key="7">
    <source>
        <dbReference type="ARBA" id="ARBA00022857"/>
    </source>
</evidence>
<dbReference type="Gene3D" id="3.40.50.80">
    <property type="entry name" value="Nucleotide-binding domain of ferredoxin-NADP reductase (FNR) module"/>
    <property type="match status" value="1"/>
</dbReference>
<keyword evidence="7" id="KW-0521">NADP</keyword>
<dbReference type="PROSITE" id="PS51384">
    <property type="entry name" value="FAD_FR"/>
    <property type="match status" value="1"/>
</dbReference>
<evidence type="ECO:0000256" key="9">
    <source>
        <dbReference type="ARBA" id="ARBA00047776"/>
    </source>
</evidence>
<dbReference type="GO" id="GO:0000166">
    <property type="term" value="F:nucleotide binding"/>
    <property type="evidence" value="ECO:0007669"/>
    <property type="project" value="UniProtKB-KW"/>
</dbReference>
<dbReference type="InterPro" id="IPR017927">
    <property type="entry name" value="FAD-bd_FR_type"/>
</dbReference>
<dbReference type="GO" id="GO:0042167">
    <property type="term" value="P:heme catabolic process"/>
    <property type="evidence" value="ECO:0007669"/>
    <property type="project" value="TreeGrafter"/>
</dbReference>
<dbReference type="GO" id="GO:0004324">
    <property type="term" value="F:ferredoxin-NADP+ reductase activity"/>
    <property type="evidence" value="ECO:0007669"/>
    <property type="project" value="UniProtKB-EC"/>
</dbReference>
<dbReference type="SUPFAM" id="SSF52343">
    <property type="entry name" value="Ferredoxin reductase-like, C-terminal NADP-linked domain"/>
    <property type="match status" value="1"/>
</dbReference>
<dbReference type="EC" id="1.18.1.2" evidence="3"/>
<dbReference type="SUPFAM" id="SSF63380">
    <property type="entry name" value="Riboflavin synthase domain-like"/>
    <property type="match status" value="1"/>
</dbReference>
<feature type="domain" description="FAD-binding FR-type" evidence="10">
    <location>
        <begin position="3"/>
        <end position="102"/>
    </location>
</feature>
<protein>
    <recommendedName>
        <fullName evidence="3">ferredoxin--NADP(+) reductase</fullName>
        <ecNumber evidence="3">1.18.1.2</ecNumber>
    </recommendedName>
</protein>
<dbReference type="InterPro" id="IPR033892">
    <property type="entry name" value="FNR_bac"/>
</dbReference>
<evidence type="ECO:0000256" key="6">
    <source>
        <dbReference type="ARBA" id="ARBA00022827"/>
    </source>
</evidence>
<dbReference type="InterPro" id="IPR039261">
    <property type="entry name" value="FNR_nucleotide-bd"/>
</dbReference>
<dbReference type="AlphaFoldDB" id="A0A7C1ZPQ0"/>
<gene>
    <name evidence="11" type="ORF">ENI26_01605</name>
</gene>
<evidence type="ECO:0000256" key="2">
    <source>
        <dbReference type="ARBA" id="ARBA00008312"/>
    </source>
</evidence>
<evidence type="ECO:0000256" key="5">
    <source>
        <dbReference type="ARBA" id="ARBA00022741"/>
    </source>
</evidence>
<dbReference type="PANTHER" id="PTHR47878:SF1">
    <property type="entry name" value="FLAVODOXIN_FERREDOXIN--NADP REDUCTASE"/>
    <property type="match status" value="1"/>
</dbReference>
<sequence length="249" mass="28203">MAVEFLTAKVVENKQWNDRLHSLRVDADFPDFKAGQFARLALDIDGELIARPFSLVNAPYEKLLDFYLIEIPDGVLSPRLAAMKPGDEIKIAPKAAGLLTLDQIPAAKHLYLISTGTGLGPFLSIIKTDEVWQQFEKVVLVHGVRFANELTYQELIADVKQQHNEQFEYLPFVSREKTDEAIEGRVTKAIKDGFFEERTGLTFSAEDSHVMLCGNPDMVQEMMDILITDHGLQKHSKREPGQISIEKYW</sequence>
<keyword evidence="4" id="KW-0285">Flavoprotein</keyword>
<keyword evidence="8" id="KW-0560">Oxidoreductase</keyword>
<dbReference type="GO" id="GO:0034599">
    <property type="term" value="P:cellular response to oxidative stress"/>
    <property type="evidence" value="ECO:0007669"/>
    <property type="project" value="TreeGrafter"/>
</dbReference>
<keyword evidence="5" id="KW-0547">Nucleotide-binding</keyword>
<evidence type="ECO:0000256" key="1">
    <source>
        <dbReference type="ARBA" id="ARBA00001974"/>
    </source>
</evidence>
<dbReference type="InterPro" id="IPR017938">
    <property type="entry name" value="Riboflavin_synthase-like_b-brl"/>
</dbReference>
<dbReference type="Pfam" id="PF00175">
    <property type="entry name" value="NAD_binding_1"/>
    <property type="match status" value="1"/>
</dbReference>
<evidence type="ECO:0000259" key="10">
    <source>
        <dbReference type="PROSITE" id="PS51384"/>
    </source>
</evidence>
<dbReference type="PRINTS" id="PR00410">
    <property type="entry name" value="PHEHYDRXLASE"/>
</dbReference>
<dbReference type="PANTHER" id="PTHR47878">
    <property type="entry name" value="OXIDOREDUCTASE FAD/NAD(P)-BINDING DOMAIN PROTEIN"/>
    <property type="match status" value="1"/>
</dbReference>
<keyword evidence="6" id="KW-0274">FAD</keyword>
<dbReference type="EMBL" id="DRHY01000041">
    <property type="protein sequence ID" value="HEC73047.1"/>
    <property type="molecule type" value="Genomic_DNA"/>
</dbReference>
<dbReference type="Gene3D" id="2.40.30.10">
    <property type="entry name" value="Translation factors"/>
    <property type="match status" value="1"/>
</dbReference>
<comment type="catalytic activity">
    <reaction evidence="9">
        <text>2 reduced [2Fe-2S]-[ferredoxin] + NADP(+) + H(+) = 2 oxidized [2Fe-2S]-[ferredoxin] + NADPH</text>
        <dbReference type="Rhea" id="RHEA:20125"/>
        <dbReference type="Rhea" id="RHEA-COMP:10000"/>
        <dbReference type="Rhea" id="RHEA-COMP:10001"/>
        <dbReference type="ChEBI" id="CHEBI:15378"/>
        <dbReference type="ChEBI" id="CHEBI:33737"/>
        <dbReference type="ChEBI" id="CHEBI:33738"/>
        <dbReference type="ChEBI" id="CHEBI:57783"/>
        <dbReference type="ChEBI" id="CHEBI:58349"/>
        <dbReference type="EC" id="1.18.1.2"/>
    </reaction>
</comment>
<evidence type="ECO:0000313" key="11">
    <source>
        <dbReference type="EMBL" id="HEC73047.1"/>
    </source>
</evidence>
<evidence type="ECO:0000256" key="3">
    <source>
        <dbReference type="ARBA" id="ARBA00013223"/>
    </source>
</evidence>
<accession>A0A7C1ZPQ0</accession>